<accession>A0AAW6HSE0</accession>
<dbReference type="GO" id="GO:0016787">
    <property type="term" value="F:hydrolase activity"/>
    <property type="evidence" value="ECO:0007669"/>
    <property type="project" value="InterPro"/>
</dbReference>
<feature type="domain" description="Helicase/UvrB N-terminal" evidence="1">
    <location>
        <begin position="7"/>
        <end position="201"/>
    </location>
</feature>
<dbReference type="GO" id="GO:0004386">
    <property type="term" value="F:helicase activity"/>
    <property type="evidence" value="ECO:0007669"/>
    <property type="project" value="UniProtKB-KW"/>
</dbReference>
<dbReference type="PANTHER" id="PTHR47396:SF1">
    <property type="entry name" value="ATP-DEPENDENT HELICASE IRC3-RELATED"/>
    <property type="match status" value="1"/>
</dbReference>
<organism evidence="2 3">
    <name type="scientific">Mycoplasma bradburyae</name>
    <dbReference type="NCBI Taxonomy" id="2963128"/>
    <lineage>
        <taxon>Bacteria</taxon>
        <taxon>Bacillati</taxon>
        <taxon>Mycoplasmatota</taxon>
        <taxon>Mollicutes</taxon>
        <taxon>Mycoplasmataceae</taxon>
        <taxon>Mycoplasma</taxon>
    </lineage>
</organism>
<dbReference type="InterPro" id="IPR050742">
    <property type="entry name" value="Helicase_Restrict-Modif_Enz"/>
</dbReference>
<dbReference type="GO" id="GO:0005829">
    <property type="term" value="C:cytosol"/>
    <property type="evidence" value="ECO:0007669"/>
    <property type="project" value="TreeGrafter"/>
</dbReference>
<dbReference type="GO" id="GO:0003677">
    <property type="term" value="F:DNA binding"/>
    <property type="evidence" value="ECO:0007669"/>
    <property type="project" value="InterPro"/>
</dbReference>
<protein>
    <submittedName>
        <fullName evidence="2">DEAD/DEAH box helicase family protein</fullName>
    </submittedName>
</protein>
<sequence length="779" mass="91015">MNKQFILSKVQEKAVNQLVDYWVNKEDKIKKVYFKAPTGSGKTFMIANVIDRIINKNEIKNKRELFFIIATPSSADLPKQLETKLNDYKIYLSNTDLEIDFQDSPSSSKTKTEKDFILLPKHKRVMIFGKSSFGGGKLFTERGIIDSLFDDIKNNDNLDLIYIRDEAHIGVEKKNSKDVEDFESKIAKIASFSIFMTATPKKESEVVEITEEELFADETKLLKWDQHFNEGIPEDDEIDDERILRIACEKFKEIKSQYGSNDNPGLLGTNPAMLIQIKNKSSKEEESTIQKLLQKYISVVEEFGFSWVKYFSEDKSTNDSNIREGVTLKNLSKNNSGVDVIFIKIGPATGWDIPRATMLVQLREIFSDSLNIQTIGRIKRNPNPRYKFEKDNIAFKYWIYSNFKNHGIVNQQRWTLKKPYKQKLFPVGKIDTSNLEKTFNKAEYIDKITKILSNKDNFLSRQNELINYYKNHNYLIREEKQYAIDNKDKTSTRIISKIYDKLDLKLFINEAVEQNKAYFILDQKNYIDLSYDEIQKTTDEIDEGLYKYIVIKDYLSDIKSHYASCNKIQEFDKKVILSYESIPNEMFVNTDKPKTAVIDEIKELFVYEQNQDKQNKLYLDSSNEKEFIKILKGLTSNQNLDYIWSVNPVFKGLNFQFIDCSKKDKPAEIKDSFPDFFFVIKDRHFLFMEIKDDIDTGELSKPEMLLNYYQKYVETFKDNLIAKKDNKTLTMVIYRPSKDSSGNGSMEGFSTIESVNEKLNDENVGFKRLKALYDEIKKF</sequence>
<evidence type="ECO:0000313" key="2">
    <source>
        <dbReference type="EMBL" id="MDC4183738.1"/>
    </source>
</evidence>
<keyword evidence="2" id="KW-0378">Hydrolase</keyword>
<dbReference type="AlphaFoldDB" id="A0AAW6HSE0"/>
<dbReference type="Proteomes" id="UP001216384">
    <property type="component" value="Unassembled WGS sequence"/>
</dbReference>
<comment type="caution">
    <text evidence="2">The sequence shown here is derived from an EMBL/GenBank/DDBJ whole genome shotgun (WGS) entry which is preliminary data.</text>
</comment>
<evidence type="ECO:0000259" key="1">
    <source>
        <dbReference type="Pfam" id="PF04851"/>
    </source>
</evidence>
<dbReference type="RefSeq" id="WP_272404101.1">
    <property type="nucleotide sequence ID" value="NZ_JAJHZP010000018.1"/>
</dbReference>
<dbReference type="PANTHER" id="PTHR47396">
    <property type="entry name" value="TYPE I RESTRICTION ENZYME ECOKI R PROTEIN"/>
    <property type="match status" value="1"/>
</dbReference>
<dbReference type="Gene3D" id="3.40.50.300">
    <property type="entry name" value="P-loop containing nucleotide triphosphate hydrolases"/>
    <property type="match status" value="2"/>
</dbReference>
<dbReference type="SUPFAM" id="SSF52540">
    <property type="entry name" value="P-loop containing nucleoside triphosphate hydrolases"/>
    <property type="match status" value="1"/>
</dbReference>
<dbReference type="InterPro" id="IPR006935">
    <property type="entry name" value="Helicase/UvrB_N"/>
</dbReference>
<evidence type="ECO:0000313" key="3">
    <source>
        <dbReference type="Proteomes" id="UP001216384"/>
    </source>
</evidence>
<keyword evidence="2" id="KW-0547">Nucleotide-binding</keyword>
<dbReference type="GO" id="GO:0005524">
    <property type="term" value="F:ATP binding"/>
    <property type="evidence" value="ECO:0007669"/>
    <property type="project" value="InterPro"/>
</dbReference>
<proteinExistence type="predicted"/>
<name>A0AAW6HSE0_9MOLU</name>
<dbReference type="EMBL" id="JAJHZP010000018">
    <property type="protein sequence ID" value="MDC4183738.1"/>
    <property type="molecule type" value="Genomic_DNA"/>
</dbReference>
<dbReference type="Pfam" id="PF04851">
    <property type="entry name" value="ResIII"/>
    <property type="match status" value="1"/>
</dbReference>
<gene>
    <name evidence="2" type="ORF">LNO71_03770</name>
</gene>
<dbReference type="InterPro" id="IPR027417">
    <property type="entry name" value="P-loop_NTPase"/>
</dbReference>
<reference evidence="2" key="1">
    <citation type="submission" date="2021-11" db="EMBL/GenBank/DDBJ databases">
        <title>Description of Mycoplasma bradburyaesp. nov.from sea birds: a tribute to a great mycoplasmologist.</title>
        <authorList>
            <person name="Ramirez A.S."/>
            <person name="Poveda C."/>
            <person name="Suarez-Perez A."/>
            <person name="Rosales R.S."/>
            <person name="Dijkman R."/>
            <person name="Feberwee A."/>
            <person name="Spergser J."/>
            <person name="Szostak M.P."/>
            <person name="Ressel L."/>
            <person name="Calabuig P."/>
            <person name="Catania S."/>
            <person name="Gobbo F."/>
            <person name="Timofte D."/>
            <person name="Poveda J.B."/>
        </authorList>
    </citation>
    <scope>NUCLEOTIDE SEQUENCE</scope>
    <source>
        <strain evidence="2">T264</strain>
    </source>
</reference>
<keyword evidence="2" id="KW-0067">ATP-binding</keyword>
<keyword evidence="2" id="KW-0347">Helicase</keyword>